<proteinExistence type="predicted"/>
<evidence type="ECO:0000313" key="1">
    <source>
        <dbReference type="EMBL" id="KAK7279390.1"/>
    </source>
</evidence>
<name>A0AAN9FU50_CLITE</name>
<dbReference type="AlphaFoldDB" id="A0AAN9FU50"/>
<comment type="caution">
    <text evidence="1">The sequence shown here is derived from an EMBL/GenBank/DDBJ whole genome shotgun (WGS) entry which is preliminary data.</text>
</comment>
<sequence length="68" mass="7591">MLSKVGCSSQFSFVIRVITYLGFALPILRSCRLLTELVSNFAFCSIVRLTKPISELASTIPLEFHLIV</sequence>
<protein>
    <submittedName>
        <fullName evidence="1">Uncharacterized protein</fullName>
    </submittedName>
</protein>
<accession>A0AAN9FU50</accession>
<dbReference type="Proteomes" id="UP001359559">
    <property type="component" value="Unassembled WGS sequence"/>
</dbReference>
<evidence type="ECO:0000313" key="2">
    <source>
        <dbReference type="Proteomes" id="UP001359559"/>
    </source>
</evidence>
<keyword evidence="2" id="KW-1185">Reference proteome</keyword>
<organism evidence="1 2">
    <name type="scientific">Clitoria ternatea</name>
    <name type="common">Butterfly pea</name>
    <dbReference type="NCBI Taxonomy" id="43366"/>
    <lineage>
        <taxon>Eukaryota</taxon>
        <taxon>Viridiplantae</taxon>
        <taxon>Streptophyta</taxon>
        <taxon>Embryophyta</taxon>
        <taxon>Tracheophyta</taxon>
        <taxon>Spermatophyta</taxon>
        <taxon>Magnoliopsida</taxon>
        <taxon>eudicotyledons</taxon>
        <taxon>Gunneridae</taxon>
        <taxon>Pentapetalae</taxon>
        <taxon>rosids</taxon>
        <taxon>fabids</taxon>
        <taxon>Fabales</taxon>
        <taxon>Fabaceae</taxon>
        <taxon>Papilionoideae</taxon>
        <taxon>50 kb inversion clade</taxon>
        <taxon>NPAAA clade</taxon>
        <taxon>indigoferoid/millettioid clade</taxon>
        <taxon>Phaseoleae</taxon>
        <taxon>Clitoria</taxon>
    </lineage>
</organism>
<gene>
    <name evidence="1" type="ORF">RJT34_24441</name>
</gene>
<reference evidence="1 2" key="1">
    <citation type="submission" date="2024-01" db="EMBL/GenBank/DDBJ databases">
        <title>The genomes of 5 underutilized Papilionoideae crops provide insights into root nodulation and disease resistance.</title>
        <authorList>
            <person name="Yuan L."/>
        </authorList>
    </citation>
    <scope>NUCLEOTIDE SEQUENCE [LARGE SCALE GENOMIC DNA]</scope>
    <source>
        <strain evidence="1">LY-2023</strain>
        <tissue evidence="1">Leaf</tissue>
    </source>
</reference>
<dbReference type="EMBL" id="JAYKXN010000006">
    <property type="protein sequence ID" value="KAK7279390.1"/>
    <property type="molecule type" value="Genomic_DNA"/>
</dbReference>